<dbReference type="InterPro" id="IPR036565">
    <property type="entry name" value="Mur-like_cat_sf"/>
</dbReference>
<evidence type="ECO:0000256" key="1">
    <source>
        <dbReference type="ARBA" id="ARBA00022490"/>
    </source>
</evidence>
<dbReference type="RefSeq" id="WP_009137156.1">
    <property type="nucleotide sequence ID" value="NZ_JH594596.1"/>
</dbReference>
<evidence type="ECO:0000256" key="5">
    <source>
        <dbReference type="ARBA" id="ARBA00022840"/>
    </source>
</evidence>
<keyword evidence="5 10" id="KW-0067">ATP-binding</keyword>
<evidence type="ECO:0000256" key="7">
    <source>
        <dbReference type="ARBA" id="ARBA00022984"/>
    </source>
</evidence>
<feature type="domain" description="Mur ligase N-terminal catalytic" evidence="12">
    <location>
        <begin position="15"/>
        <end position="61"/>
    </location>
</feature>
<evidence type="ECO:0000259" key="14">
    <source>
        <dbReference type="Pfam" id="PF08245"/>
    </source>
</evidence>
<dbReference type="InterPro" id="IPR051046">
    <property type="entry name" value="MurCDEF_CellWall_CoF430Synth"/>
</dbReference>
<evidence type="ECO:0000256" key="2">
    <source>
        <dbReference type="ARBA" id="ARBA00022598"/>
    </source>
</evidence>
<dbReference type="STRING" id="742817.HMPREF9449_02009"/>
<keyword evidence="2 10" id="KW-0436">Ligase</keyword>
<feature type="domain" description="Mur ligase C-terminal" evidence="13">
    <location>
        <begin position="302"/>
        <end position="419"/>
    </location>
</feature>
<dbReference type="GO" id="GO:0008360">
    <property type="term" value="P:regulation of cell shape"/>
    <property type="evidence" value="ECO:0007669"/>
    <property type="project" value="UniProtKB-KW"/>
</dbReference>
<dbReference type="HOGENOM" id="CLU_031507_4_0_10"/>
<evidence type="ECO:0000313" key="15">
    <source>
        <dbReference type="EMBL" id="EHP46392.1"/>
    </source>
</evidence>
<evidence type="ECO:0000256" key="3">
    <source>
        <dbReference type="ARBA" id="ARBA00022618"/>
    </source>
</evidence>
<dbReference type="eggNOG" id="COG0770">
    <property type="taxonomic scope" value="Bacteria"/>
</dbReference>
<dbReference type="EMBL" id="ADMC01000025">
    <property type="protein sequence ID" value="EHP46392.1"/>
    <property type="molecule type" value="Genomic_DNA"/>
</dbReference>
<keyword evidence="6 10" id="KW-0133">Cell shape</keyword>
<evidence type="ECO:0000313" key="16">
    <source>
        <dbReference type="Proteomes" id="UP000004892"/>
    </source>
</evidence>
<accession>H1DJD7</accession>
<dbReference type="GeneID" id="98069566"/>
<dbReference type="SUPFAM" id="SSF63418">
    <property type="entry name" value="MurE/MurF N-terminal domain"/>
    <property type="match status" value="1"/>
</dbReference>
<keyword evidence="7 10" id="KW-0573">Peptidoglycan synthesis</keyword>
<dbReference type="PANTHER" id="PTHR43024">
    <property type="entry name" value="UDP-N-ACETYLMURAMOYL-TRIPEPTIDE--D-ALANYL-D-ALANINE LIGASE"/>
    <property type="match status" value="1"/>
</dbReference>
<dbReference type="Gene3D" id="3.40.1390.10">
    <property type="entry name" value="MurE/MurF, N-terminal domain"/>
    <property type="match status" value="1"/>
</dbReference>
<dbReference type="Proteomes" id="UP000004892">
    <property type="component" value="Unassembled WGS sequence"/>
</dbReference>
<dbReference type="PATRIC" id="fig|742817.3.peg.2145"/>
<evidence type="ECO:0000256" key="9">
    <source>
        <dbReference type="ARBA" id="ARBA00023316"/>
    </source>
</evidence>
<dbReference type="Pfam" id="PF01225">
    <property type="entry name" value="Mur_ligase"/>
    <property type="match status" value="1"/>
</dbReference>
<comment type="function">
    <text evidence="10 11">Involved in cell wall formation. Catalyzes the final step in the synthesis of UDP-N-acetylmuramoyl-pentapeptide, the precursor of murein.</text>
</comment>
<comment type="caution">
    <text evidence="15">The sequence shown here is derived from an EMBL/GenBank/DDBJ whole genome shotgun (WGS) entry which is preliminary data.</text>
</comment>
<evidence type="ECO:0000256" key="11">
    <source>
        <dbReference type="RuleBase" id="RU004136"/>
    </source>
</evidence>
<dbReference type="EC" id="6.3.2.10" evidence="10 11"/>
<dbReference type="InterPro" id="IPR013221">
    <property type="entry name" value="Mur_ligase_cen"/>
</dbReference>
<dbReference type="InterPro" id="IPR004101">
    <property type="entry name" value="Mur_ligase_C"/>
</dbReference>
<comment type="similarity">
    <text evidence="10">Belongs to the MurCDEF family. MurF subfamily.</text>
</comment>
<keyword evidence="1 10" id="KW-0963">Cytoplasm</keyword>
<organism evidence="15 16">
    <name type="scientific">Odoribacter laneus YIT 12061</name>
    <dbReference type="NCBI Taxonomy" id="742817"/>
    <lineage>
        <taxon>Bacteria</taxon>
        <taxon>Pseudomonadati</taxon>
        <taxon>Bacteroidota</taxon>
        <taxon>Bacteroidia</taxon>
        <taxon>Bacteroidales</taxon>
        <taxon>Odoribacteraceae</taxon>
        <taxon>Odoribacter</taxon>
    </lineage>
</organism>
<keyword evidence="16" id="KW-1185">Reference proteome</keyword>
<protein>
    <recommendedName>
        <fullName evidence="10 11">UDP-N-acetylmuramoyl-tripeptide--D-alanyl-D-alanine ligase</fullName>
        <ecNumber evidence="10 11">6.3.2.10</ecNumber>
    </recommendedName>
    <alternativeName>
        <fullName evidence="10">D-alanyl-D-alanine-adding enzyme</fullName>
    </alternativeName>
</protein>
<dbReference type="Gene3D" id="3.40.1190.10">
    <property type="entry name" value="Mur-like, catalytic domain"/>
    <property type="match status" value="1"/>
</dbReference>
<dbReference type="InterPro" id="IPR036615">
    <property type="entry name" value="Mur_ligase_C_dom_sf"/>
</dbReference>
<sequence length="430" mass="48240">MYSIPQLYNDFIRGHRVTTDSRNIQEGDVFIALKGENFNGNQFARSALEKGASTAFVDDKAYLLSEKCLFIPDGLGFLQEIAHYHRHRLGLPILGITGTNGKTTTKELCQAVLSKRYRTIATQGNLNNHIGVPLTLLSMDENTQFGIVEMGANHPDEIKDLCEIADPDFGLITNIGQAHLEGFGSYENIVRTKKQLYDHIFRKSGKVFVHTEDPLLMQLSEGHTRILYGKSEGDLKGEIKQTLPYLVYALKTLKGDLYIKTHLIGSYNFDNALAASCVGQYFDVNPLHIQEAIESYRPTNLRSQLVKTAHNTVILDAYNANPSSMSVAIKNFAEIQASPKILILGEMRELGTVSEEAHRKIVSLATENPAHTVFLVGNNFEHCGDNRKFIRHFKDTDTLIEYLKAHPLHASYIFVKGSRGNKLERIVEFL</sequence>
<reference evidence="15 16" key="1">
    <citation type="submission" date="2012-01" db="EMBL/GenBank/DDBJ databases">
        <title>The Genome Sequence of Odoribacter laneus YIT 12061.</title>
        <authorList>
            <consortium name="The Broad Institute Genome Sequencing Platform"/>
            <person name="Earl A."/>
            <person name="Ward D."/>
            <person name="Feldgarden M."/>
            <person name="Gevers D."/>
            <person name="Morotomi M."/>
            <person name="Young S.K."/>
            <person name="Zeng Q."/>
            <person name="Gargeya S."/>
            <person name="Fitzgerald M."/>
            <person name="Haas B."/>
            <person name="Abouelleil A."/>
            <person name="Alvarado L."/>
            <person name="Arachchi H.M."/>
            <person name="Berlin A."/>
            <person name="Chapman S.B."/>
            <person name="Gearin G."/>
            <person name="Goldberg J."/>
            <person name="Griggs A."/>
            <person name="Gujja S."/>
            <person name="Hansen M."/>
            <person name="Heiman D."/>
            <person name="Howarth C."/>
            <person name="Larimer J."/>
            <person name="Lui A."/>
            <person name="MacDonald P.J.P."/>
            <person name="McCowen C."/>
            <person name="Montmayeur A."/>
            <person name="Murphy C."/>
            <person name="Neiman D."/>
            <person name="Pearson M."/>
            <person name="Priest M."/>
            <person name="Roberts A."/>
            <person name="Saif S."/>
            <person name="Shea T."/>
            <person name="Sisk P."/>
            <person name="Stolte C."/>
            <person name="Sykes S."/>
            <person name="Wortman J."/>
            <person name="Nusbaum C."/>
            <person name="Birren B."/>
        </authorList>
    </citation>
    <scope>NUCLEOTIDE SEQUENCE [LARGE SCALE GENOMIC DNA]</scope>
    <source>
        <strain evidence="15 16">YIT 12061</strain>
    </source>
</reference>
<keyword evidence="8 10" id="KW-0131">Cell cycle</keyword>
<dbReference type="SUPFAM" id="SSF53623">
    <property type="entry name" value="MurD-like peptide ligases, catalytic domain"/>
    <property type="match status" value="1"/>
</dbReference>
<comment type="catalytic activity">
    <reaction evidence="10 11">
        <text>D-alanyl-D-alanine + UDP-N-acetyl-alpha-D-muramoyl-L-alanyl-gamma-D-glutamyl-meso-2,6-diaminopimelate + ATP = UDP-N-acetyl-alpha-D-muramoyl-L-alanyl-gamma-D-glutamyl-meso-2,6-diaminopimeloyl-D-alanyl-D-alanine + ADP + phosphate + H(+)</text>
        <dbReference type="Rhea" id="RHEA:28374"/>
        <dbReference type="ChEBI" id="CHEBI:15378"/>
        <dbReference type="ChEBI" id="CHEBI:30616"/>
        <dbReference type="ChEBI" id="CHEBI:43474"/>
        <dbReference type="ChEBI" id="CHEBI:57822"/>
        <dbReference type="ChEBI" id="CHEBI:61386"/>
        <dbReference type="ChEBI" id="CHEBI:83905"/>
        <dbReference type="ChEBI" id="CHEBI:456216"/>
        <dbReference type="EC" id="6.3.2.10"/>
    </reaction>
</comment>
<evidence type="ECO:0000256" key="6">
    <source>
        <dbReference type="ARBA" id="ARBA00022960"/>
    </source>
</evidence>
<dbReference type="GO" id="GO:0051301">
    <property type="term" value="P:cell division"/>
    <property type="evidence" value="ECO:0007669"/>
    <property type="project" value="UniProtKB-KW"/>
</dbReference>
<dbReference type="GO" id="GO:0005524">
    <property type="term" value="F:ATP binding"/>
    <property type="evidence" value="ECO:0007669"/>
    <property type="project" value="UniProtKB-UniRule"/>
</dbReference>
<comment type="subcellular location">
    <subcellularLocation>
        <location evidence="10 11">Cytoplasm</location>
    </subcellularLocation>
</comment>
<proteinExistence type="inferred from homology"/>
<evidence type="ECO:0000256" key="8">
    <source>
        <dbReference type="ARBA" id="ARBA00023306"/>
    </source>
</evidence>
<gene>
    <name evidence="10" type="primary">murF</name>
    <name evidence="15" type="ORF">HMPREF9449_02009</name>
</gene>
<dbReference type="NCBIfam" id="TIGR01143">
    <property type="entry name" value="murF"/>
    <property type="match status" value="1"/>
</dbReference>
<dbReference type="InterPro" id="IPR005863">
    <property type="entry name" value="UDP-N-AcMur_synth"/>
</dbReference>
<dbReference type="AlphaFoldDB" id="H1DJD7"/>
<keyword evidence="3 10" id="KW-0132">Cell division</keyword>
<evidence type="ECO:0000259" key="12">
    <source>
        <dbReference type="Pfam" id="PF01225"/>
    </source>
</evidence>
<dbReference type="SUPFAM" id="SSF53244">
    <property type="entry name" value="MurD-like peptide ligases, peptide-binding domain"/>
    <property type="match status" value="1"/>
</dbReference>
<name>H1DJD7_9BACT</name>
<evidence type="ECO:0000256" key="4">
    <source>
        <dbReference type="ARBA" id="ARBA00022741"/>
    </source>
</evidence>
<keyword evidence="9 10" id="KW-0961">Cell wall biogenesis/degradation</keyword>
<dbReference type="Pfam" id="PF08245">
    <property type="entry name" value="Mur_ligase_M"/>
    <property type="match status" value="1"/>
</dbReference>
<dbReference type="InterPro" id="IPR035911">
    <property type="entry name" value="MurE/MurF_N"/>
</dbReference>
<dbReference type="Gene3D" id="3.90.190.20">
    <property type="entry name" value="Mur ligase, C-terminal domain"/>
    <property type="match status" value="1"/>
</dbReference>
<feature type="domain" description="Mur ligase central" evidence="14">
    <location>
        <begin position="96"/>
        <end position="278"/>
    </location>
</feature>
<dbReference type="Pfam" id="PF02875">
    <property type="entry name" value="Mur_ligase_C"/>
    <property type="match status" value="1"/>
</dbReference>
<evidence type="ECO:0000256" key="10">
    <source>
        <dbReference type="HAMAP-Rule" id="MF_02019"/>
    </source>
</evidence>
<dbReference type="PANTHER" id="PTHR43024:SF1">
    <property type="entry name" value="UDP-N-ACETYLMURAMOYL-TRIPEPTIDE--D-ALANYL-D-ALANINE LIGASE"/>
    <property type="match status" value="1"/>
</dbReference>
<dbReference type="UniPathway" id="UPA00219"/>
<dbReference type="GO" id="GO:0071555">
    <property type="term" value="P:cell wall organization"/>
    <property type="evidence" value="ECO:0007669"/>
    <property type="project" value="UniProtKB-KW"/>
</dbReference>
<dbReference type="InterPro" id="IPR000713">
    <property type="entry name" value="Mur_ligase_N"/>
</dbReference>
<feature type="binding site" evidence="10">
    <location>
        <begin position="98"/>
        <end position="104"/>
    </location>
    <ligand>
        <name>ATP</name>
        <dbReference type="ChEBI" id="CHEBI:30616"/>
    </ligand>
</feature>
<dbReference type="GO" id="GO:0005737">
    <property type="term" value="C:cytoplasm"/>
    <property type="evidence" value="ECO:0007669"/>
    <property type="project" value="UniProtKB-SubCell"/>
</dbReference>
<dbReference type="HAMAP" id="MF_02019">
    <property type="entry name" value="MurF"/>
    <property type="match status" value="1"/>
</dbReference>
<dbReference type="GO" id="GO:0009252">
    <property type="term" value="P:peptidoglycan biosynthetic process"/>
    <property type="evidence" value="ECO:0007669"/>
    <property type="project" value="UniProtKB-UniRule"/>
</dbReference>
<dbReference type="GO" id="GO:0008766">
    <property type="term" value="F:UDP-N-acetylmuramoylalanyl-D-glutamyl-2,6-diaminopimelate-D-alanyl-D-alanine ligase activity"/>
    <property type="evidence" value="ECO:0007669"/>
    <property type="project" value="RHEA"/>
</dbReference>
<dbReference type="GO" id="GO:0047480">
    <property type="term" value="F:UDP-N-acetylmuramoyl-tripeptide-D-alanyl-D-alanine ligase activity"/>
    <property type="evidence" value="ECO:0007669"/>
    <property type="project" value="UniProtKB-UniRule"/>
</dbReference>
<comment type="pathway">
    <text evidence="10 11">Cell wall biogenesis; peptidoglycan biosynthesis.</text>
</comment>
<evidence type="ECO:0000259" key="13">
    <source>
        <dbReference type="Pfam" id="PF02875"/>
    </source>
</evidence>
<keyword evidence="4 10" id="KW-0547">Nucleotide-binding</keyword>